<evidence type="ECO:0000313" key="2">
    <source>
        <dbReference type="Proteomes" id="UP000016057"/>
    </source>
</evidence>
<reference evidence="1 2" key="1">
    <citation type="journal article" date="2013" name="Genome Announc.">
        <title>Draft Genome Sequence of Catellicoccus marimammalium, a Novel Species Commonly Found in Gull Feces.</title>
        <authorList>
            <person name="Weigand M.R."/>
            <person name="Ryu H."/>
            <person name="Bozcek L."/>
            <person name="Konstantinidis K.T."/>
            <person name="Santo Domingo J.W."/>
        </authorList>
    </citation>
    <scope>NUCLEOTIDE SEQUENCE [LARGE SCALE GENOMIC DNA]</scope>
    <source>
        <strain evidence="1 2">M35/04/3</strain>
    </source>
</reference>
<dbReference type="EMBL" id="AMYT01000017">
    <property type="protein sequence ID" value="EKU27306.1"/>
    <property type="molecule type" value="Genomic_DNA"/>
</dbReference>
<proteinExistence type="predicted"/>
<keyword evidence="2" id="KW-1185">Reference proteome</keyword>
<accession>K8ZNZ0</accession>
<name>K8ZNZ0_9ENTE</name>
<dbReference type="AlphaFoldDB" id="K8ZNZ0"/>
<sequence>MITAIRKIYKEVHPLPQGVEEILVRAMKRLNKEKDIEYAAYRICTDLILESKKDPTIGSISAYPKEIQELYALCYDIGQYFFEGLC</sequence>
<comment type="caution">
    <text evidence="1">The sequence shown here is derived from an EMBL/GenBank/DDBJ whole genome shotgun (WGS) entry which is preliminary data.</text>
</comment>
<gene>
    <name evidence="1" type="ORF">C683_0637</name>
</gene>
<protein>
    <submittedName>
        <fullName evidence="1">Uncharacterized protein</fullName>
    </submittedName>
</protein>
<dbReference type="Proteomes" id="UP000016057">
    <property type="component" value="Unassembled WGS sequence"/>
</dbReference>
<evidence type="ECO:0000313" key="1">
    <source>
        <dbReference type="EMBL" id="EKU27306.1"/>
    </source>
</evidence>
<organism evidence="1 2">
    <name type="scientific">Catellicoccus marimammalium M35/04/3</name>
    <dbReference type="NCBI Taxonomy" id="1234409"/>
    <lineage>
        <taxon>Bacteria</taxon>
        <taxon>Bacillati</taxon>
        <taxon>Bacillota</taxon>
        <taxon>Bacilli</taxon>
        <taxon>Lactobacillales</taxon>
        <taxon>Enterococcaceae</taxon>
        <taxon>Catellicoccus</taxon>
    </lineage>
</organism>